<keyword evidence="3" id="KW-1185">Reference proteome</keyword>
<protein>
    <submittedName>
        <fullName evidence="2">Serine/threonine protein phosphatase</fullName>
    </submittedName>
</protein>
<reference evidence="3" key="1">
    <citation type="journal article" date="2019" name="Int. J. Syst. Evol. Microbiol.">
        <title>The Global Catalogue of Microorganisms (GCM) 10K type strain sequencing project: providing services to taxonomists for standard genome sequencing and annotation.</title>
        <authorList>
            <consortium name="The Broad Institute Genomics Platform"/>
            <consortium name="The Broad Institute Genome Sequencing Center for Infectious Disease"/>
            <person name="Wu L."/>
            <person name="Ma J."/>
        </authorList>
    </citation>
    <scope>NUCLEOTIDE SEQUENCE [LARGE SCALE GENOMIC DNA]</scope>
    <source>
        <strain evidence="3">NBRC 103632</strain>
    </source>
</reference>
<dbReference type="GO" id="GO:0005737">
    <property type="term" value="C:cytoplasm"/>
    <property type="evidence" value="ECO:0007669"/>
    <property type="project" value="TreeGrafter"/>
</dbReference>
<dbReference type="GO" id="GO:0016791">
    <property type="term" value="F:phosphatase activity"/>
    <property type="evidence" value="ECO:0007669"/>
    <property type="project" value="TreeGrafter"/>
</dbReference>
<accession>A0AA37TLM5</accession>
<name>A0AA37TLM5_9HYPH</name>
<gene>
    <name evidence="2" type="ORF">GCM10007890_52190</name>
</gene>
<dbReference type="SUPFAM" id="SSF56300">
    <property type="entry name" value="Metallo-dependent phosphatases"/>
    <property type="match status" value="1"/>
</dbReference>
<evidence type="ECO:0000313" key="3">
    <source>
        <dbReference type="Proteomes" id="UP001157440"/>
    </source>
</evidence>
<dbReference type="InterPro" id="IPR029052">
    <property type="entry name" value="Metallo-depent_PP-like"/>
</dbReference>
<dbReference type="GO" id="GO:0008803">
    <property type="term" value="F:bis(5'-nucleosyl)-tetraphosphatase (symmetrical) activity"/>
    <property type="evidence" value="ECO:0007669"/>
    <property type="project" value="TreeGrafter"/>
</dbReference>
<evidence type="ECO:0000259" key="1">
    <source>
        <dbReference type="Pfam" id="PF00149"/>
    </source>
</evidence>
<dbReference type="EMBL" id="BSPL01000024">
    <property type="protein sequence ID" value="GLS73204.1"/>
    <property type="molecule type" value="Genomic_DNA"/>
</dbReference>
<dbReference type="Pfam" id="PF00149">
    <property type="entry name" value="Metallophos"/>
    <property type="match status" value="1"/>
</dbReference>
<feature type="domain" description="Calcineurin-like phosphoesterase" evidence="1">
    <location>
        <begin position="14"/>
        <end position="203"/>
    </location>
</feature>
<comment type="caution">
    <text evidence="2">The sequence shown here is derived from an EMBL/GenBank/DDBJ whole genome shotgun (WGS) entry which is preliminary data.</text>
</comment>
<dbReference type="InterPro" id="IPR050126">
    <property type="entry name" value="Ap4A_hydrolase"/>
</dbReference>
<organism evidence="2 3">
    <name type="scientific">Methylobacterium tardum</name>
    <dbReference type="NCBI Taxonomy" id="374432"/>
    <lineage>
        <taxon>Bacteria</taxon>
        <taxon>Pseudomonadati</taxon>
        <taxon>Pseudomonadota</taxon>
        <taxon>Alphaproteobacteria</taxon>
        <taxon>Hyphomicrobiales</taxon>
        <taxon>Methylobacteriaceae</taxon>
        <taxon>Methylobacterium</taxon>
    </lineage>
</organism>
<dbReference type="GO" id="GO:0110154">
    <property type="term" value="P:RNA decapping"/>
    <property type="evidence" value="ECO:0007669"/>
    <property type="project" value="TreeGrafter"/>
</dbReference>
<proteinExistence type="predicted"/>
<dbReference type="PANTHER" id="PTHR42850:SF4">
    <property type="entry name" value="ZINC-DEPENDENT ENDOPOLYPHOSPHATASE"/>
    <property type="match status" value="1"/>
</dbReference>
<dbReference type="Gene3D" id="3.60.21.10">
    <property type="match status" value="1"/>
</dbReference>
<dbReference type="Proteomes" id="UP001157440">
    <property type="component" value="Unassembled WGS sequence"/>
</dbReference>
<dbReference type="AlphaFoldDB" id="A0AA37TLM5"/>
<dbReference type="CDD" id="cd00144">
    <property type="entry name" value="MPP_PPP_family"/>
    <property type="match status" value="1"/>
</dbReference>
<evidence type="ECO:0000313" key="2">
    <source>
        <dbReference type="EMBL" id="GLS73204.1"/>
    </source>
</evidence>
<sequence>MDDGAMDSGPLTYAIGDVHGCAALLDALLKRIDDHAGGRAHRLVFLGDYIDRGPDSAAVIRTVSRLNWAEPERVVCLMGNHERMLLDALQTPQAAEHWLYNGGEATLAAFGAREVGDLPRDTLDWLEGLPTLHEDEARWYVHAGFRPGAEIPDPDDHNRLWIREPFLDGDHDFGRHVVHGHSPQRNGRPEIRRFRTNLDTAAVYGGALTAGVFSDTQGPPVKFLQVRAG</sequence>
<dbReference type="InterPro" id="IPR004843">
    <property type="entry name" value="Calcineurin-like_PHP"/>
</dbReference>
<dbReference type="PANTHER" id="PTHR42850">
    <property type="entry name" value="METALLOPHOSPHOESTERASE"/>
    <property type="match status" value="1"/>
</dbReference>